<evidence type="ECO:0000313" key="2">
    <source>
        <dbReference type="Proteomes" id="UP000562492"/>
    </source>
</evidence>
<dbReference type="Pfam" id="PF06475">
    <property type="entry name" value="Glycolipid_bind"/>
    <property type="match status" value="1"/>
</dbReference>
<comment type="caution">
    <text evidence="1">The sequence shown here is derived from an EMBL/GenBank/DDBJ whole genome shotgun (WGS) entry which is preliminary data.</text>
</comment>
<dbReference type="SUPFAM" id="SSF159275">
    <property type="entry name" value="PA1994-like"/>
    <property type="match status" value="1"/>
</dbReference>
<reference evidence="1 2" key="1">
    <citation type="submission" date="2020-08" db="EMBL/GenBank/DDBJ databases">
        <title>Functional genomics of gut bacteria from endangered species of beetles.</title>
        <authorList>
            <person name="Carlos-Shanley C."/>
        </authorList>
    </citation>
    <scope>NUCLEOTIDE SEQUENCE [LARGE SCALE GENOMIC DNA]</scope>
    <source>
        <strain evidence="1 2">S00124</strain>
    </source>
</reference>
<dbReference type="InterPro" id="IPR009467">
    <property type="entry name" value="Glycolipid-bd_prot_put"/>
</dbReference>
<accession>A0ABR6RAB5</accession>
<sequence>MYNVLWKCLDKEGLDACRITQGPDGWTIEGTAIFQHQGDTANLRYQLRCDSNWASQEATLQGWVSTRNIDLHITRGTGGTWLINAQPDHTLDGLADIDLGFTPASNTNAIRRLNLPTSETASTIAVWLDADDWQVKRLYQTYHRVSPHAYNYASPEHHYRARLEVTDFGAVSEYPGLWRMLGTDEKR</sequence>
<evidence type="ECO:0008006" key="3">
    <source>
        <dbReference type="Google" id="ProtNLM"/>
    </source>
</evidence>
<name>A0ABR6RAB5_9BURK</name>
<keyword evidence="2" id="KW-1185">Reference proteome</keyword>
<protein>
    <recommendedName>
        <fullName evidence="3">Glycolipid-binding domain-containing protein</fullName>
    </recommendedName>
</protein>
<proteinExistence type="predicted"/>
<evidence type="ECO:0000313" key="1">
    <source>
        <dbReference type="EMBL" id="MBB6576100.1"/>
    </source>
</evidence>
<dbReference type="Proteomes" id="UP000562492">
    <property type="component" value="Unassembled WGS sequence"/>
</dbReference>
<dbReference type="EMBL" id="JACHKZ010000001">
    <property type="protein sequence ID" value="MBB6576100.1"/>
    <property type="molecule type" value="Genomic_DNA"/>
</dbReference>
<organism evidence="1 2">
    <name type="scientific">Comamonas odontotermitis</name>
    <dbReference type="NCBI Taxonomy" id="379895"/>
    <lineage>
        <taxon>Bacteria</taxon>
        <taxon>Pseudomonadati</taxon>
        <taxon>Pseudomonadota</taxon>
        <taxon>Betaproteobacteria</taxon>
        <taxon>Burkholderiales</taxon>
        <taxon>Comamonadaceae</taxon>
        <taxon>Comamonas</taxon>
    </lineage>
</organism>
<dbReference type="RefSeq" id="WP_184704247.1">
    <property type="nucleotide sequence ID" value="NZ_JACHKZ010000001.1"/>
</dbReference>
<gene>
    <name evidence="1" type="ORF">HNP33_000148</name>
</gene>